<dbReference type="EMBL" id="CABQ01000203">
    <property type="protein sequence ID" value="CBI08302.1"/>
    <property type="molecule type" value="Genomic_DNA"/>
</dbReference>
<dbReference type="AlphaFoldDB" id="E6QM31"/>
<name>E6QM31_9ZZZZ</name>
<comment type="caution">
    <text evidence="1">The sequence shown here is derived from an EMBL/GenBank/DDBJ whole genome shotgun (WGS) entry which is preliminary data.</text>
</comment>
<sequence>MADFESAAFNRALPPLREMKPSVYLHFIIQGIVLPNRWFMMARSPAPLYQTTSDDSNSVVQMQPGNIPTRKNLLFRDSREKSYVTRIPVNHSNP</sequence>
<evidence type="ECO:0000313" key="1">
    <source>
        <dbReference type="EMBL" id="CBI08302.1"/>
    </source>
</evidence>
<accession>E6QM31</accession>
<reference evidence="1" key="1">
    <citation type="submission" date="2009-10" db="EMBL/GenBank/DDBJ databases">
        <title>Diversity of trophic interactions inside an arsenic-rich microbial ecosystem.</title>
        <authorList>
            <person name="Bertin P.N."/>
            <person name="Heinrich-Salmeron A."/>
            <person name="Pelletier E."/>
            <person name="Goulhen-Chollet F."/>
            <person name="Arsene-Ploetze F."/>
            <person name="Gallien S."/>
            <person name="Calteau A."/>
            <person name="Vallenet D."/>
            <person name="Casiot C."/>
            <person name="Chane-Woon-Ming B."/>
            <person name="Giloteaux L."/>
            <person name="Barakat M."/>
            <person name="Bonnefoy V."/>
            <person name="Bruneel O."/>
            <person name="Chandler M."/>
            <person name="Cleiss J."/>
            <person name="Duran R."/>
            <person name="Elbaz-Poulichet F."/>
            <person name="Fonknechten N."/>
            <person name="Lauga B."/>
            <person name="Mornico D."/>
            <person name="Ortet P."/>
            <person name="Schaeffer C."/>
            <person name="Siguier P."/>
            <person name="Alexander Thil Smith A."/>
            <person name="Van Dorsselaer A."/>
            <person name="Weissenbach J."/>
            <person name="Medigue C."/>
            <person name="Le Paslier D."/>
        </authorList>
    </citation>
    <scope>NUCLEOTIDE SEQUENCE</scope>
</reference>
<protein>
    <submittedName>
        <fullName evidence="1">Uncharacterized protein</fullName>
    </submittedName>
</protein>
<proteinExistence type="predicted"/>
<organism evidence="1">
    <name type="scientific">mine drainage metagenome</name>
    <dbReference type="NCBI Taxonomy" id="410659"/>
    <lineage>
        <taxon>unclassified sequences</taxon>
        <taxon>metagenomes</taxon>
        <taxon>ecological metagenomes</taxon>
    </lineage>
</organism>
<gene>
    <name evidence="1" type="ORF">CARN6_1755</name>
</gene>